<dbReference type="Proteomes" id="UP000254718">
    <property type="component" value="Unassembled WGS sequence"/>
</dbReference>
<protein>
    <submittedName>
        <fullName evidence="1">NAGC-like transcriptional regulator</fullName>
    </submittedName>
</protein>
<name>A0AAX2K773_ECOLX</name>
<evidence type="ECO:0000313" key="2">
    <source>
        <dbReference type="Proteomes" id="UP000254718"/>
    </source>
</evidence>
<comment type="caution">
    <text evidence="1">The sequence shown here is derived from an EMBL/GenBank/DDBJ whole genome shotgun (WGS) entry which is preliminary data.</text>
</comment>
<accession>A0AAX2K773</accession>
<dbReference type="InterPro" id="IPR036390">
    <property type="entry name" value="WH_DNA-bd_sf"/>
</dbReference>
<dbReference type="EMBL" id="UGFE01000002">
    <property type="protein sequence ID" value="STM22644.1"/>
    <property type="molecule type" value="Genomic_DNA"/>
</dbReference>
<dbReference type="Gene3D" id="1.10.10.10">
    <property type="entry name" value="Winged helix-like DNA-binding domain superfamily/Winged helix DNA-binding domain"/>
    <property type="match status" value="1"/>
</dbReference>
<gene>
    <name evidence="1" type="primary">yphH_3</name>
    <name evidence="1" type="ORF">NCTC8333_01537</name>
</gene>
<sequence>MRACINNQQIRHHNKCVILELLYRQKRANKSTLARLAQISIPAVSNILQELESEKRVVNIDDESQTRGHSSGTWLIAPEGDWTLCLNVTPTSIECQVANACLSPKGEFEYLQIDAPTPQALLSESKNAGIVIANCGRAAPSIWRWQSTGRLIR</sequence>
<dbReference type="SUPFAM" id="SSF46785">
    <property type="entry name" value="Winged helix' DNA-binding domain"/>
    <property type="match status" value="1"/>
</dbReference>
<proteinExistence type="predicted"/>
<organism evidence="1 2">
    <name type="scientific">Escherichia coli</name>
    <dbReference type="NCBI Taxonomy" id="562"/>
    <lineage>
        <taxon>Bacteria</taxon>
        <taxon>Pseudomonadati</taxon>
        <taxon>Pseudomonadota</taxon>
        <taxon>Gammaproteobacteria</taxon>
        <taxon>Enterobacterales</taxon>
        <taxon>Enterobacteriaceae</taxon>
        <taxon>Escherichia</taxon>
    </lineage>
</organism>
<dbReference type="InterPro" id="IPR036388">
    <property type="entry name" value="WH-like_DNA-bd_sf"/>
</dbReference>
<dbReference type="AlphaFoldDB" id="A0AAX2K773"/>
<reference evidence="1 2" key="1">
    <citation type="submission" date="2018-06" db="EMBL/GenBank/DDBJ databases">
        <authorList>
            <consortium name="Pathogen Informatics"/>
            <person name="Doyle S."/>
        </authorList>
    </citation>
    <scope>NUCLEOTIDE SEQUENCE [LARGE SCALE GENOMIC DNA]</scope>
    <source>
        <strain evidence="1 2">NCTC8333</strain>
    </source>
</reference>
<evidence type="ECO:0000313" key="1">
    <source>
        <dbReference type="EMBL" id="STM22644.1"/>
    </source>
</evidence>